<keyword evidence="5" id="KW-1185">Reference proteome</keyword>
<accession>A0ABS8ABX8</accession>
<feature type="coiled-coil region" evidence="1">
    <location>
        <begin position="223"/>
        <end position="250"/>
    </location>
</feature>
<evidence type="ECO:0000256" key="2">
    <source>
        <dbReference type="SAM" id="MobiDB-lite"/>
    </source>
</evidence>
<dbReference type="Gene3D" id="3.40.50.300">
    <property type="entry name" value="P-loop containing nucleotide triphosphate hydrolases"/>
    <property type="match status" value="2"/>
</dbReference>
<evidence type="ECO:0000313" key="4">
    <source>
        <dbReference type="EMBL" id="MCB2377791.1"/>
    </source>
</evidence>
<dbReference type="Pfam" id="PF13476">
    <property type="entry name" value="AAA_23"/>
    <property type="match status" value="1"/>
</dbReference>
<evidence type="ECO:0000259" key="3">
    <source>
        <dbReference type="Pfam" id="PF13476"/>
    </source>
</evidence>
<gene>
    <name evidence="4" type="ORF">LGH70_09375</name>
</gene>
<feature type="domain" description="Rad50/SbcC-type AAA" evidence="3">
    <location>
        <begin position="7"/>
        <end position="228"/>
    </location>
</feature>
<sequence length="1145" mass="128906">MKILRVRFFNLNSLRGQHEVDFAASPLSDAGLFAITGPTGAGKTTILDAITLALYGQVPRHDGSGPEQVMSHGTGESWAEVEFQVNDKHYRSKWGQYRARKRPEGNLQPPKMELSERQIAADGEETWPFLETYKMKVPVRVAELSGLEYRQFLRSVLLAQGEFTKFLKSSPGERAQLLEKITDTRKYSDISRAAFDKAKQEAQQVDVLRAGLAGVTLLSAEEVAALDAEAAEFQTQLSTATQEQQRLSEAQTWLRRLEELTARQQHGQQRLLSLAQEAETLTPIRQRVNQHEQALPFRTPWALLQQAQTQIQRLQREAEQLKNALPQLQEQFAAARQARQQAQQVRDAATEDQHQQEPRLREAEKLDTVIQLEEAQLQKGKQEYDANNEQCKQLKASAEQAATRLRELQAQLKELSKWLEINANVKELAEVLPELSANIQDWEHLTSELGQLRLRRQEAHLRHQQAEAAVTKFQQAAASAQQQLADLATRQLAATADRNQWLRRLRHQVAALQKEQETQQQHHDDLRRSLQMQQLVLSHEGTRQLLVAGEPCPVCGALEHPFLSGVLGISQDSVRRDTEREEELGQRVRALGTRFNRLNTYVTMLEQTSGDPEIGLEEPVQLLPETEEPLVGEQARALVKLLQEQERQRAALEVQLAQASSQQTSATQQQEAYAQDMHKLSEQLRDAEERVPTVRGIIVSMLHNFGLEFTDQNGRAIMESASKRAAEFSRKQQEQNKAQQELSGISATFEKTEEERERLQTKLRAHKQELLNQHAAIQQHKQQRHELFAGTNVAAALRELATAVEQATQQLEKSAETQKTRETALQVATESLRKGEQDAKRQHQEHEQQHAALVAELQTAGLAPDPAALAALLLPDTEVRRLADQLQTHERAVATTQQSLTEAAQQFQQEQTRNLTTEPAETVSQQLRATTELLAGLNQQLGQRQQRLLDHHRGLERHAELAQQLEKQQQEARRWRQLADLIGSADGKKFSEFAQGLTLARLVELANRHLHRLTDRYRIMRNPEEHLDLLIVDEYQAGNSRSMNSLSGGESFLVSLALALGLSELAGRKTQIDTLFIDEGFGTLDPDTLEVALSALETLQGTGKTIGIISHVEALKERVSTQISVRKGAGGVSSLRVVGFGVEIE</sequence>
<feature type="coiled-coil region" evidence="1">
    <location>
        <begin position="463"/>
        <end position="522"/>
    </location>
</feature>
<dbReference type="PANTHER" id="PTHR32114:SF2">
    <property type="entry name" value="ABC TRANSPORTER ABCH.3"/>
    <property type="match status" value="1"/>
</dbReference>
<feature type="region of interest" description="Disordered" evidence="2">
    <location>
        <begin position="339"/>
        <end position="359"/>
    </location>
</feature>
<dbReference type="Pfam" id="PF13558">
    <property type="entry name" value="SbcC_Walker_B"/>
    <property type="match status" value="1"/>
</dbReference>
<organism evidence="4 5">
    <name type="scientific">Hymenobacter nitidus</name>
    <dbReference type="NCBI Taxonomy" id="2880929"/>
    <lineage>
        <taxon>Bacteria</taxon>
        <taxon>Pseudomonadati</taxon>
        <taxon>Bacteroidota</taxon>
        <taxon>Cytophagia</taxon>
        <taxon>Cytophagales</taxon>
        <taxon>Hymenobacteraceae</taxon>
        <taxon>Hymenobacter</taxon>
    </lineage>
</organism>
<keyword evidence="1" id="KW-0175">Coiled coil</keyword>
<feature type="coiled-coil region" evidence="1">
    <location>
        <begin position="735"/>
        <end position="856"/>
    </location>
</feature>
<dbReference type="InterPro" id="IPR027417">
    <property type="entry name" value="P-loop_NTPase"/>
</dbReference>
<feature type="coiled-coil region" evidence="1">
    <location>
        <begin position="920"/>
        <end position="978"/>
    </location>
</feature>
<dbReference type="PANTHER" id="PTHR32114">
    <property type="entry name" value="ABC TRANSPORTER ABCH.3"/>
    <property type="match status" value="1"/>
</dbReference>
<protein>
    <submittedName>
        <fullName evidence="4">AAA family ATPase</fullName>
    </submittedName>
</protein>
<dbReference type="InterPro" id="IPR038729">
    <property type="entry name" value="Rad50/SbcC_AAA"/>
</dbReference>
<feature type="compositionally biased region" description="Basic and acidic residues" evidence="2">
    <location>
        <begin position="348"/>
        <end position="359"/>
    </location>
</feature>
<evidence type="ECO:0000313" key="5">
    <source>
        <dbReference type="Proteomes" id="UP001165297"/>
    </source>
</evidence>
<dbReference type="SUPFAM" id="SSF52540">
    <property type="entry name" value="P-loop containing nucleoside triphosphate hydrolases"/>
    <property type="match status" value="2"/>
</dbReference>
<proteinExistence type="predicted"/>
<name>A0ABS8ABX8_9BACT</name>
<dbReference type="EMBL" id="JAJADQ010000004">
    <property type="protein sequence ID" value="MCB2377791.1"/>
    <property type="molecule type" value="Genomic_DNA"/>
</dbReference>
<reference evidence="4" key="1">
    <citation type="submission" date="2021-10" db="EMBL/GenBank/DDBJ databases">
        <authorList>
            <person name="Dean J.D."/>
            <person name="Kim M.K."/>
            <person name="Newey C.N."/>
            <person name="Stoker T.S."/>
            <person name="Thompson D.W."/>
            <person name="Grose J.H."/>
        </authorList>
    </citation>
    <scope>NUCLEOTIDE SEQUENCE</scope>
    <source>
        <strain evidence="4">BT635</strain>
    </source>
</reference>
<feature type="coiled-coil region" evidence="1">
    <location>
        <begin position="635"/>
        <end position="690"/>
    </location>
</feature>
<dbReference type="RefSeq" id="WP_226184974.1">
    <property type="nucleotide sequence ID" value="NZ_JAJADQ010000004.1"/>
</dbReference>
<dbReference type="Proteomes" id="UP001165297">
    <property type="component" value="Unassembled WGS sequence"/>
</dbReference>
<comment type="caution">
    <text evidence="4">The sequence shown here is derived from an EMBL/GenBank/DDBJ whole genome shotgun (WGS) entry which is preliminary data.</text>
</comment>
<evidence type="ECO:0000256" key="1">
    <source>
        <dbReference type="SAM" id="Coils"/>
    </source>
</evidence>